<dbReference type="Proteomes" id="UP001243364">
    <property type="component" value="Unassembled WGS sequence"/>
</dbReference>
<evidence type="ECO:0000313" key="2">
    <source>
        <dbReference type="Proteomes" id="UP001243364"/>
    </source>
</evidence>
<organism evidence="1 2">
    <name type="scientific">Streptomyces achromogenes</name>
    <dbReference type="NCBI Taxonomy" id="67255"/>
    <lineage>
        <taxon>Bacteria</taxon>
        <taxon>Bacillati</taxon>
        <taxon>Actinomycetota</taxon>
        <taxon>Actinomycetes</taxon>
        <taxon>Kitasatosporales</taxon>
        <taxon>Streptomycetaceae</taxon>
        <taxon>Streptomyces</taxon>
    </lineage>
</organism>
<reference evidence="1 2" key="1">
    <citation type="submission" date="2023-07" db="EMBL/GenBank/DDBJ databases">
        <title>Comparative genomics of wheat-associated soil bacteria to identify genetic determinants of phenazine resistance.</title>
        <authorList>
            <person name="Mouncey N."/>
        </authorList>
    </citation>
    <scope>NUCLEOTIDE SEQUENCE [LARGE SCALE GENOMIC DNA]</scope>
    <source>
        <strain evidence="1 2">W4I19-2</strain>
    </source>
</reference>
<comment type="caution">
    <text evidence="1">The sequence shown here is derived from an EMBL/GenBank/DDBJ whole genome shotgun (WGS) entry which is preliminary data.</text>
</comment>
<dbReference type="EMBL" id="JAUSYA010000001">
    <property type="protein sequence ID" value="MDQ0681150.1"/>
    <property type="molecule type" value="Genomic_DNA"/>
</dbReference>
<sequence>MRSLYCLRPYPTPQEPAIATQCDPTVPAGWSR</sequence>
<proteinExistence type="predicted"/>
<keyword evidence="2" id="KW-1185">Reference proteome</keyword>
<name>A0ABU0PU57_STRAH</name>
<gene>
    <name evidence="1" type="ORF">QFZ56_000113</name>
</gene>
<evidence type="ECO:0000313" key="1">
    <source>
        <dbReference type="EMBL" id="MDQ0681150.1"/>
    </source>
</evidence>
<accession>A0ABU0PU57</accession>
<protein>
    <submittedName>
        <fullName evidence="1">Uncharacterized protein</fullName>
    </submittedName>
</protein>